<dbReference type="PANTHER" id="PTHR10621">
    <property type="entry name" value="UV EXCISION REPAIR PROTEIN RAD23"/>
    <property type="match status" value="1"/>
</dbReference>
<dbReference type="EMBL" id="KK914726">
    <property type="protein sequence ID" value="KDP29855.1"/>
    <property type="molecule type" value="Genomic_DNA"/>
</dbReference>
<dbReference type="SMART" id="SM00213">
    <property type="entry name" value="UBQ"/>
    <property type="match status" value="2"/>
</dbReference>
<reference evidence="3 4" key="1">
    <citation type="journal article" date="2014" name="PLoS ONE">
        <title>Global Analysis of Gene Expression Profiles in Physic Nut (Jatropha curcas L.) Seedlings Exposed to Salt Stress.</title>
        <authorList>
            <person name="Zhang L."/>
            <person name="Zhang C."/>
            <person name="Wu P."/>
            <person name="Chen Y."/>
            <person name="Li M."/>
            <person name="Jiang H."/>
            <person name="Wu G."/>
        </authorList>
    </citation>
    <scope>NUCLEOTIDE SEQUENCE [LARGE SCALE GENOMIC DNA]</scope>
    <source>
        <strain evidence="4">cv. GZQX0401</strain>
        <tissue evidence="3">Young leaves</tissue>
    </source>
</reference>
<dbReference type="OrthoDB" id="851491at2759"/>
<name>A0A067K0V8_JATCU</name>
<dbReference type="PROSITE" id="PS50053">
    <property type="entry name" value="UBIQUITIN_2"/>
    <property type="match status" value="2"/>
</dbReference>
<dbReference type="InterPro" id="IPR029071">
    <property type="entry name" value="Ubiquitin-like_domsf"/>
</dbReference>
<feature type="domain" description="Ubiquitin-like" evidence="1">
    <location>
        <begin position="15"/>
        <end position="74"/>
    </location>
</feature>
<dbReference type="GO" id="GO:0070628">
    <property type="term" value="F:proteasome binding"/>
    <property type="evidence" value="ECO:0007669"/>
    <property type="project" value="TreeGrafter"/>
</dbReference>
<dbReference type="Gene3D" id="3.10.20.90">
    <property type="entry name" value="Phosphatidylinositol 3-kinase Catalytic Subunit, Chain A, domain 1"/>
    <property type="match status" value="2"/>
</dbReference>
<dbReference type="Pfam" id="PF00240">
    <property type="entry name" value="ubiquitin"/>
    <property type="match status" value="2"/>
</dbReference>
<keyword evidence="4" id="KW-1185">Reference proteome</keyword>
<evidence type="ECO:0000313" key="4">
    <source>
        <dbReference type="Proteomes" id="UP000027138"/>
    </source>
</evidence>
<gene>
    <name evidence="2" type="ORF">JCGZ_18430</name>
    <name evidence="3" type="ORF">JCGZ_18431</name>
</gene>
<dbReference type="GO" id="GO:0005654">
    <property type="term" value="C:nucleoplasm"/>
    <property type="evidence" value="ECO:0007669"/>
    <property type="project" value="TreeGrafter"/>
</dbReference>
<protein>
    <recommendedName>
        <fullName evidence="1">Ubiquitin-like domain-containing protein</fullName>
    </recommendedName>
</protein>
<dbReference type="Proteomes" id="UP000027138">
    <property type="component" value="Unassembled WGS sequence"/>
</dbReference>
<accession>A0A067K0V8</accession>
<evidence type="ECO:0000313" key="2">
    <source>
        <dbReference type="EMBL" id="KDP29855.1"/>
    </source>
</evidence>
<dbReference type="STRING" id="180498.A0A067K0V8"/>
<sequence length="165" mass="18861">MEEQDYSALVEMVSVRVTIDQLSTDFHIALNATILQVKQKIEKSLTYKVEMQSLSCSGQKLEDDRSLESYGFKQFLKLDLEFVRPNSAKFNIVLKFSDKESVLQVRATTAVASLRGKIERKWGIVYSYLILTHKNEAMSDKFSLAHYGVVENSEIEVVVMQVEAR</sequence>
<dbReference type="GO" id="GO:0043130">
    <property type="term" value="F:ubiquitin binding"/>
    <property type="evidence" value="ECO:0007669"/>
    <property type="project" value="TreeGrafter"/>
</dbReference>
<dbReference type="AlphaFoldDB" id="A0A067K0V8"/>
<dbReference type="CDD" id="cd17039">
    <property type="entry name" value="Ubl_ubiquitin_like"/>
    <property type="match status" value="2"/>
</dbReference>
<dbReference type="SUPFAM" id="SSF54236">
    <property type="entry name" value="Ubiquitin-like"/>
    <property type="match status" value="2"/>
</dbReference>
<proteinExistence type="predicted"/>
<dbReference type="GO" id="GO:0031593">
    <property type="term" value="F:polyubiquitin modification-dependent protein binding"/>
    <property type="evidence" value="ECO:0007669"/>
    <property type="project" value="TreeGrafter"/>
</dbReference>
<dbReference type="GO" id="GO:0043161">
    <property type="term" value="P:proteasome-mediated ubiquitin-dependent protein catabolic process"/>
    <property type="evidence" value="ECO:0007669"/>
    <property type="project" value="TreeGrafter"/>
</dbReference>
<evidence type="ECO:0000313" key="3">
    <source>
        <dbReference type="EMBL" id="KDP29856.1"/>
    </source>
</evidence>
<feature type="domain" description="Ubiquitin-like" evidence="1">
    <location>
        <begin position="90"/>
        <end position="164"/>
    </location>
</feature>
<dbReference type="InterPro" id="IPR000626">
    <property type="entry name" value="Ubiquitin-like_dom"/>
</dbReference>
<dbReference type="PANTHER" id="PTHR10621:SF63">
    <property type="entry name" value="UBIQUITIN-LIKE DOMAIN-CONTAINING PROTEIN"/>
    <property type="match status" value="1"/>
</dbReference>
<evidence type="ECO:0000259" key="1">
    <source>
        <dbReference type="PROSITE" id="PS50053"/>
    </source>
</evidence>
<dbReference type="EMBL" id="KK914726">
    <property type="protein sequence ID" value="KDP29856.1"/>
    <property type="molecule type" value="Genomic_DNA"/>
</dbReference>
<dbReference type="GO" id="GO:0005829">
    <property type="term" value="C:cytosol"/>
    <property type="evidence" value="ECO:0007669"/>
    <property type="project" value="TreeGrafter"/>
</dbReference>
<organism evidence="3 4">
    <name type="scientific">Jatropha curcas</name>
    <name type="common">Barbados nut</name>
    <dbReference type="NCBI Taxonomy" id="180498"/>
    <lineage>
        <taxon>Eukaryota</taxon>
        <taxon>Viridiplantae</taxon>
        <taxon>Streptophyta</taxon>
        <taxon>Embryophyta</taxon>
        <taxon>Tracheophyta</taxon>
        <taxon>Spermatophyta</taxon>
        <taxon>Magnoliopsida</taxon>
        <taxon>eudicotyledons</taxon>
        <taxon>Gunneridae</taxon>
        <taxon>Pentapetalae</taxon>
        <taxon>rosids</taxon>
        <taxon>fabids</taxon>
        <taxon>Malpighiales</taxon>
        <taxon>Euphorbiaceae</taxon>
        <taxon>Crotonoideae</taxon>
        <taxon>Jatropheae</taxon>
        <taxon>Jatropha</taxon>
    </lineage>
</organism>